<feature type="transmembrane region" description="Helical" evidence="6">
    <location>
        <begin position="205"/>
        <end position="226"/>
    </location>
</feature>
<dbReference type="InterPro" id="IPR000620">
    <property type="entry name" value="EamA_dom"/>
</dbReference>
<dbReference type="PANTHER" id="PTHR22911:SF6">
    <property type="entry name" value="SOLUTE CARRIER FAMILY 35 MEMBER G1"/>
    <property type="match status" value="1"/>
</dbReference>
<evidence type="ECO:0000313" key="9">
    <source>
        <dbReference type="Proteomes" id="UP000260773"/>
    </source>
</evidence>
<organism evidence="8 9">
    <name type="scientific">Coprococcus catus</name>
    <dbReference type="NCBI Taxonomy" id="116085"/>
    <lineage>
        <taxon>Bacteria</taxon>
        <taxon>Bacillati</taxon>
        <taxon>Bacillota</taxon>
        <taxon>Clostridia</taxon>
        <taxon>Lachnospirales</taxon>
        <taxon>Lachnospiraceae</taxon>
        <taxon>Coprococcus</taxon>
    </lineage>
</organism>
<protein>
    <submittedName>
        <fullName evidence="8">DMT family transporter</fullName>
    </submittedName>
</protein>
<comment type="subcellular location">
    <subcellularLocation>
        <location evidence="1">Membrane</location>
        <topology evidence="1">Multi-pass membrane protein</topology>
    </subcellularLocation>
</comment>
<keyword evidence="4 6" id="KW-1133">Transmembrane helix</keyword>
<dbReference type="Gene3D" id="1.10.3730.20">
    <property type="match status" value="1"/>
</dbReference>
<accession>A0A3E2TME9</accession>
<feature type="domain" description="EamA" evidence="7">
    <location>
        <begin position="6"/>
        <end position="137"/>
    </location>
</feature>
<reference evidence="8 9" key="1">
    <citation type="submission" date="2018-08" db="EMBL/GenBank/DDBJ databases">
        <title>A genome reference for cultivated species of the human gut microbiota.</title>
        <authorList>
            <person name="Zou Y."/>
            <person name="Xue W."/>
            <person name="Luo G."/>
        </authorList>
    </citation>
    <scope>NUCLEOTIDE SEQUENCE [LARGE SCALE GENOMIC DNA]</scope>
    <source>
        <strain evidence="8 9">AF45-17</strain>
    </source>
</reference>
<evidence type="ECO:0000313" key="8">
    <source>
        <dbReference type="EMBL" id="RGB79536.1"/>
    </source>
</evidence>
<comment type="caution">
    <text evidence="8">The sequence shown here is derived from an EMBL/GenBank/DDBJ whole genome shotgun (WGS) entry which is preliminary data.</text>
</comment>
<evidence type="ECO:0000256" key="4">
    <source>
        <dbReference type="ARBA" id="ARBA00022989"/>
    </source>
</evidence>
<keyword evidence="3 6" id="KW-0812">Transmembrane</keyword>
<dbReference type="GO" id="GO:0016020">
    <property type="term" value="C:membrane"/>
    <property type="evidence" value="ECO:0007669"/>
    <property type="project" value="UniProtKB-SubCell"/>
</dbReference>
<feature type="transmembrane region" description="Helical" evidence="6">
    <location>
        <begin position="178"/>
        <end position="199"/>
    </location>
</feature>
<dbReference type="InterPro" id="IPR037185">
    <property type="entry name" value="EmrE-like"/>
</dbReference>
<feature type="transmembrane region" description="Helical" evidence="6">
    <location>
        <begin position="38"/>
        <end position="54"/>
    </location>
</feature>
<name>A0A3E2TME9_9FIRM</name>
<feature type="transmembrane region" description="Helical" evidence="6">
    <location>
        <begin position="66"/>
        <end position="86"/>
    </location>
</feature>
<dbReference type="SUPFAM" id="SSF103481">
    <property type="entry name" value="Multidrug resistance efflux transporter EmrE"/>
    <property type="match status" value="2"/>
</dbReference>
<evidence type="ECO:0000256" key="2">
    <source>
        <dbReference type="ARBA" id="ARBA00007362"/>
    </source>
</evidence>
<dbReference type="Proteomes" id="UP000260773">
    <property type="component" value="Unassembled WGS sequence"/>
</dbReference>
<evidence type="ECO:0000259" key="7">
    <source>
        <dbReference type="Pfam" id="PF00892"/>
    </source>
</evidence>
<feature type="transmembrane region" description="Helical" evidence="6">
    <location>
        <begin position="98"/>
        <end position="114"/>
    </location>
</feature>
<feature type="transmembrane region" description="Helical" evidence="6">
    <location>
        <begin position="147"/>
        <end position="166"/>
    </location>
</feature>
<dbReference type="Pfam" id="PF00892">
    <property type="entry name" value="EamA"/>
    <property type="match status" value="2"/>
</dbReference>
<dbReference type="PANTHER" id="PTHR22911">
    <property type="entry name" value="ACYL-MALONYL CONDENSING ENZYME-RELATED"/>
    <property type="match status" value="1"/>
</dbReference>
<feature type="domain" description="EamA" evidence="7">
    <location>
        <begin position="149"/>
        <end position="278"/>
    </location>
</feature>
<keyword evidence="5 6" id="KW-0472">Membrane</keyword>
<feature type="transmembrane region" description="Helical" evidence="6">
    <location>
        <begin position="121"/>
        <end position="141"/>
    </location>
</feature>
<feature type="transmembrane region" description="Helical" evidence="6">
    <location>
        <begin position="238"/>
        <end position="255"/>
    </location>
</feature>
<evidence type="ECO:0000256" key="1">
    <source>
        <dbReference type="ARBA" id="ARBA00004141"/>
    </source>
</evidence>
<comment type="similarity">
    <text evidence="2">Belongs to the EamA transporter family.</text>
</comment>
<evidence type="ECO:0000256" key="6">
    <source>
        <dbReference type="SAM" id="Phobius"/>
    </source>
</evidence>
<proteinExistence type="inferred from homology"/>
<dbReference type="EMBL" id="QVEP01000024">
    <property type="protein sequence ID" value="RGB79536.1"/>
    <property type="molecule type" value="Genomic_DNA"/>
</dbReference>
<evidence type="ECO:0000256" key="3">
    <source>
        <dbReference type="ARBA" id="ARBA00022692"/>
    </source>
</evidence>
<gene>
    <name evidence="8" type="ORF">DW070_10285</name>
</gene>
<sequence>MNTKNKAIVCILISAFGFSIMNLCVKLSGDLPSIEKSFFRNLVAAIIAFILLYRSKAGFSCKKENLPALILRAVLGTIGIFCNFYALSHMVLSDASMLNKLSPFFTLIFSYIFLKEKLSPFQCIAIVIAFIGSLFIIKPSFDLTATFPALCGFIGGVCAGGAYTCVRYLGIKGEKGPFIVFFFSAFSCLAALPYIIFFFEPMTLQQFLILIGAGAGAAVGQFGITAAYKYAPAREISIYDYTLVIFAAIWSFIFFGELPDWISILGYVLIFGMSALMFFYNNRHAEPAK</sequence>
<dbReference type="AlphaFoldDB" id="A0A3E2TME9"/>
<feature type="transmembrane region" description="Helical" evidence="6">
    <location>
        <begin position="261"/>
        <end position="280"/>
    </location>
</feature>
<evidence type="ECO:0000256" key="5">
    <source>
        <dbReference type="ARBA" id="ARBA00023136"/>
    </source>
</evidence>